<dbReference type="EMBL" id="JAVDQD010000004">
    <property type="protein sequence ID" value="MDR6240302.1"/>
    <property type="molecule type" value="Genomic_DNA"/>
</dbReference>
<reference evidence="1" key="1">
    <citation type="submission" date="2023-07" db="EMBL/GenBank/DDBJ databases">
        <title>Genomic Encyclopedia of Type Strains, Phase IV (KMG-IV): sequencing the most valuable type-strain genomes for metagenomic binning, comparative biology and taxonomic classification.</title>
        <authorList>
            <person name="Goeker M."/>
        </authorList>
    </citation>
    <scope>NUCLEOTIDE SEQUENCE</scope>
    <source>
        <strain evidence="1">DSM 26174</strain>
    </source>
</reference>
<dbReference type="Proteomes" id="UP001185092">
    <property type="component" value="Unassembled WGS sequence"/>
</dbReference>
<proteinExistence type="predicted"/>
<organism evidence="1 2">
    <name type="scientific">Aureibacter tunicatorum</name>
    <dbReference type="NCBI Taxonomy" id="866807"/>
    <lineage>
        <taxon>Bacteria</taxon>
        <taxon>Pseudomonadati</taxon>
        <taxon>Bacteroidota</taxon>
        <taxon>Cytophagia</taxon>
        <taxon>Cytophagales</taxon>
        <taxon>Persicobacteraceae</taxon>
        <taxon>Aureibacter</taxon>
    </lineage>
</organism>
<dbReference type="AlphaFoldDB" id="A0AAE3XNP5"/>
<protein>
    <submittedName>
        <fullName evidence="1">Uncharacterized protein</fullName>
    </submittedName>
</protein>
<name>A0AAE3XNP5_9BACT</name>
<gene>
    <name evidence="1" type="ORF">HNQ88_003368</name>
</gene>
<comment type="caution">
    <text evidence="1">The sequence shown here is derived from an EMBL/GenBank/DDBJ whole genome shotgun (WGS) entry which is preliminary data.</text>
</comment>
<evidence type="ECO:0000313" key="1">
    <source>
        <dbReference type="EMBL" id="MDR6240302.1"/>
    </source>
</evidence>
<accession>A0AAE3XNP5</accession>
<sequence>MVLIDFNLLIFDVDYMTETIVKYKIYFEEKAISVRLFFELLRTNDELIDFYNPLMKNSDF</sequence>
<keyword evidence="2" id="KW-1185">Reference proteome</keyword>
<evidence type="ECO:0000313" key="2">
    <source>
        <dbReference type="Proteomes" id="UP001185092"/>
    </source>
</evidence>